<evidence type="ECO:0000313" key="2">
    <source>
        <dbReference type="EMBL" id="CAB9518493.1"/>
    </source>
</evidence>
<dbReference type="SUPFAM" id="SSF51197">
    <property type="entry name" value="Clavaminate synthase-like"/>
    <property type="match status" value="1"/>
</dbReference>
<keyword evidence="1" id="KW-0732">Signal</keyword>
<keyword evidence="2" id="KW-0560">Oxidoreductase</keyword>
<keyword evidence="2" id="KW-0223">Dioxygenase</keyword>
<comment type="caution">
    <text evidence="2">The sequence shown here is derived from an EMBL/GenBank/DDBJ whole genome shotgun (WGS) entry which is preliminary data.</text>
</comment>
<protein>
    <submittedName>
        <fullName evidence="2">Phytanoyl-CoA dioxygenase (PhyH)</fullName>
    </submittedName>
</protein>
<dbReference type="Pfam" id="PF05721">
    <property type="entry name" value="PhyH"/>
    <property type="match status" value="1"/>
</dbReference>
<proteinExistence type="predicted"/>
<dbReference type="Gene3D" id="2.60.120.620">
    <property type="entry name" value="q2cbj1_9rhob like domain"/>
    <property type="match status" value="1"/>
</dbReference>
<accession>A0A9N8ECX1</accession>
<dbReference type="InterPro" id="IPR051961">
    <property type="entry name" value="Fungal_Metabolite_Diox"/>
</dbReference>
<dbReference type="AlphaFoldDB" id="A0A9N8ECX1"/>
<dbReference type="PANTHER" id="PTHR37563">
    <property type="entry name" value="PHYTANOYL-COA DIOXYGENASE FAMILY PROTEIN (AFU_ORTHOLOGUE AFUA_2G03330)"/>
    <property type="match status" value="1"/>
</dbReference>
<reference evidence="2" key="1">
    <citation type="submission" date="2020-06" db="EMBL/GenBank/DDBJ databases">
        <authorList>
            <consortium name="Plant Systems Biology data submission"/>
        </authorList>
    </citation>
    <scope>NUCLEOTIDE SEQUENCE</scope>
    <source>
        <strain evidence="2">D6</strain>
    </source>
</reference>
<gene>
    <name evidence="2" type="ORF">SEMRO_939_G222460.1</name>
</gene>
<feature type="signal peptide" evidence="1">
    <location>
        <begin position="1"/>
        <end position="23"/>
    </location>
</feature>
<dbReference type="PANTHER" id="PTHR37563:SF2">
    <property type="entry name" value="PHYTANOYL-COA DIOXYGENASE FAMILY PROTEIN (AFU_ORTHOLOGUE AFUA_2G03330)"/>
    <property type="match status" value="1"/>
</dbReference>
<feature type="chain" id="PRO_5040381729" evidence="1">
    <location>
        <begin position="24"/>
        <end position="351"/>
    </location>
</feature>
<keyword evidence="3" id="KW-1185">Reference proteome</keyword>
<evidence type="ECO:0000313" key="3">
    <source>
        <dbReference type="Proteomes" id="UP001153069"/>
    </source>
</evidence>
<sequence>MTTISPILLFLCYLFSSLSVGFGVTNADSAVAKVLCDASPTCNSATPPSTSSTTTISDKNDKKLNATRDKFNRDGYIVLKNYFRNNDDPTQEESLVPLLGDDWHDFSLKYWNRIFQVLHEKGHISEPHHVMNDEYNNGKLRHPGYKEIVHRYPGRYELSLNRISDHTKEEDSLLYHDMPLLQPIIDKLEHLILSILKQHPNYQELPDGTKYNLLHSMLISAPHSLIQKFHVDTKHTNEEEHWPAHIINVFIPLVNMTTRVLGPTEVVPRSHVQTRFMYSDNPQTRSQAKPLGSSTVTPLMNVGDVLMFDFRTLHRGLPNVSRNQNRPMLVLAFSIPSFHDKANWPGPSIFE</sequence>
<organism evidence="2 3">
    <name type="scientific">Seminavis robusta</name>
    <dbReference type="NCBI Taxonomy" id="568900"/>
    <lineage>
        <taxon>Eukaryota</taxon>
        <taxon>Sar</taxon>
        <taxon>Stramenopiles</taxon>
        <taxon>Ochrophyta</taxon>
        <taxon>Bacillariophyta</taxon>
        <taxon>Bacillariophyceae</taxon>
        <taxon>Bacillariophycidae</taxon>
        <taxon>Naviculales</taxon>
        <taxon>Naviculaceae</taxon>
        <taxon>Seminavis</taxon>
    </lineage>
</organism>
<evidence type="ECO:0000256" key="1">
    <source>
        <dbReference type="SAM" id="SignalP"/>
    </source>
</evidence>
<dbReference type="GO" id="GO:0051213">
    <property type="term" value="F:dioxygenase activity"/>
    <property type="evidence" value="ECO:0007669"/>
    <property type="project" value="UniProtKB-KW"/>
</dbReference>
<dbReference type="InterPro" id="IPR008775">
    <property type="entry name" value="Phytyl_CoA_dOase-like"/>
</dbReference>
<dbReference type="EMBL" id="CAICTM010000937">
    <property type="protein sequence ID" value="CAB9518493.1"/>
    <property type="molecule type" value="Genomic_DNA"/>
</dbReference>
<dbReference type="OrthoDB" id="420046at2759"/>
<name>A0A9N8ECX1_9STRA</name>
<dbReference type="Proteomes" id="UP001153069">
    <property type="component" value="Unassembled WGS sequence"/>
</dbReference>